<name>W9VMP1_9EURO</name>
<dbReference type="Proteomes" id="UP000019473">
    <property type="component" value="Unassembled WGS sequence"/>
</dbReference>
<dbReference type="HOGENOM" id="CLU_1740349_0_0_1"/>
<sequence>MPIPWEIHQAFAELAEELSFIEVMQIIMLFVQLSRKFCLQGYYDFEDFVLDTYDEVWARDPSLARSGVALVGLNVLVGVLINLPRPAALMVGVALACEMVRLVRGDFYEPEDEDEEEWVYENGEYDEDEGEYEFGEEGWDYDYVEERLDD</sequence>
<dbReference type="OrthoDB" id="4161389at2759"/>
<evidence type="ECO:0000313" key="2">
    <source>
        <dbReference type="Proteomes" id="UP000019473"/>
    </source>
</evidence>
<gene>
    <name evidence="1" type="ORF">A1O7_09623</name>
</gene>
<reference evidence="1 2" key="1">
    <citation type="submission" date="2013-03" db="EMBL/GenBank/DDBJ databases">
        <title>The Genome Sequence of Cladophialophora yegresii CBS 114405.</title>
        <authorList>
            <consortium name="The Broad Institute Genomics Platform"/>
            <person name="Cuomo C."/>
            <person name="de Hoog S."/>
            <person name="Gorbushina A."/>
            <person name="Walker B."/>
            <person name="Young S.K."/>
            <person name="Zeng Q."/>
            <person name="Gargeya S."/>
            <person name="Fitzgerald M."/>
            <person name="Haas B."/>
            <person name="Abouelleil A."/>
            <person name="Allen A.W."/>
            <person name="Alvarado L."/>
            <person name="Arachchi H.M."/>
            <person name="Berlin A.M."/>
            <person name="Chapman S.B."/>
            <person name="Gainer-Dewar J."/>
            <person name="Goldberg J."/>
            <person name="Griggs A."/>
            <person name="Gujja S."/>
            <person name="Hansen M."/>
            <person name="Howarth C."/>
            <person name="Imamovic A."/>
            <person name="Ireland A."/>
            <person name="Larimer J."/>
            <person name="McCowan C."/>
            <person name="Murphy C."/>
            <person name="Pearson M."/>
            <person name="Poon T.W."/>
            <person name="Priest M."/>
            <person name="Roberts A."/>
            <person name="Saif S."/>
            <person name="Shea T."/>
            <person name="Sisk P."/>
            <person name="Sykes S."/>
            <person name="Wortman J."/>
            <person name="Nusbaum C."/>
            <person name="Birren B."/>
        </authorList>
    </citation>
    <scope>NUCLEOTIDE SEQUENCE [LARGE SCALE GENOMIC DNA]</scope>
    <source>
        <strain evidence="1 2">CBS 114405</strain>
    </source>
</reference>
<dbReference type="VEuPathDB" id="FungiDB:A1O7_09623"/>
<accession>W9VMP1</accession>
<protein>
    <submittedName>
        <fullName evidence="1">Uncharacterized protein</fullName>
    </submittedName>
</protein>
<evidence type="ECO:0000313" key="1">
    <source>
        <dbReference type="EMBL" id="EXJ54285.1"/>
    </source>
</evidence>
<comment type="caution">
    <text evidence="1">The sequence shown here is derived from an EMBL/GenBank/DDBJ whole genome shotgun (WGS) entry which is preliminary data.</text>
</comment>
<dbReference type="AlphaFoldDB" id="W9VMP1"/>
<dbReference type="EMBL" id="AMGW01000007">
    <property type="protein sequence ID" value="EXJ54285.1"/>
    <property type="molecule type" value="Genomic_DNA"/>
</dbReference>
<keyword evidence="2" id="KW-1185">Reference proteome</keyword>
<proteinExistence type="predicted"/>
<dbReference type="RefSeq" id="XP_007761800.1">
    <property type="nucleotide sequence ID" value="XM_007763610.1"/>
</dbReference>
<dbReference type="GeneID" id="19184185"/>
<organism evidence="1 2">
    <name type="scientific">Cladophialophora yegresii CBS 114405</name>
    <dbReference type="NCBI Taxonomy" id="1182544"/>
    <lineage>
        <taxon>Eukaryota</taxon>
        <taxon>Fungi</taxon>
        <taxon>Dikarya</taxon>
        <taxon>Ascomycota</taxon>
        <taxon>Pezizomycotina</taxon>
        <taxon>Eurotiomycetes</taxon>
        <taxon>Chaetothyriomycetidae</taxon>
        <taxon>Chaetothyriales</taxon>
        <taxon>Herpotrichiellaceae</taxon>
        <taxon>Cladophialophora</taxon>
    </lineage>
</organism>